<organism evidence="2 3">
    <name type="scientific">Chryseobacterium soli</name>
    <dbReference type="NCBI Taxonomy" id="445961"/>
    <lineage>
        <taxon>Bacteria</taxon>
        <taxon>Pseudomonadati</taxon>
        <taxon>Bacteroidota</taxon>
        <taxon>Flavobacteriia</taxon>
        <taxon>Flavobacteriales</taxon>
        <taxon>Weeksellaceae</taxon>
        <taxon>Chryseobacterium group</taxon>
        <taxon>Chryseobacterium</taxon>
    </lineage>
</organism>
<gene>
    <name evidence="2" type="ORF">IW15_16310</name>
</gene>
<evidence type="ECO:0000313" key="2">
    <source>
        <dbReference type="EMBL" id="KFF11311.1"/>
    </source>
</evidence>
<protein>
    <submittedName>
        <fullName evidence="2">Uncharacterized protein</fullName>
    </submittedName>
</protein>
<comment type="caution">
    <text evidence="2">The sequence shown here is derived from an EMBL/GenBank/DDBJ whole genome shotgun (WGS) entry which is preliminary data.</text>
</comment>
<dbReference type="Proteomes" id="UP000028705">
    <property type="component" value="Unassembled WGS sequence"/>
</dbReference>
<name>A0A086A3P7_9FLAO</name>
<keyword evidence="1" id="KW-0812">Transmembrane</keyword>
<evidence type="ECO:0000313" key="3">
    <source>
        <dbReference type="Proteomes" id="UP000028705"/>
    </source>
</evidence>
<dbReference type="AlphaFoldDB" id="A0A086A3P7"/>
<proteinExistence type="predicted"/>
<keyword evidence="3" id="KW-1185">Reference proteome</keyword>
<reference evidence="2 3" key="1">
    <citation type="submission" date="2014-07" db="EMBL/GenBank/DDBJ databases">
        <title>Genome of Chryseobacterium soli DSM 19298.</title>
        <authorList>
            <person name="Stropko S.J."/>
            <person name="Pipes S.E."/>
            <person name="Newman J."/>
        </authorList>
    </citation>
    <scope>NUCLEOTIDE SEQUENCE [LARGE SCALE GENOMIC DNA]</scope>
    <source>
        <strain evidence="2 3">DSM 19298</strain>
    </source>
</reference>
<accession>A0A086A3P7</accession>
<dbReference type="eggNOG" id="ENOG502ZTMY">
    <property type="taxonomic scope" value="Bacteria"/>
</dbReference>
<dbReference type="EMBL" id="JPRH01000007">
    <property type="protein sequence ID" value="KFF11311.1"/>
    <property type="molecule type" value="Genomic_DNA"/>
</dbReference>
<keyword evidence="1" id="KW-1133">Transmembrane helix</keyword>
<feature type="transmembrane region" description="Helical" evidence="1">
    <location>
        <begin position="171"/>
        <end position="188"/>
    </location>
</feature>
<feature type="transmembrane region" description="Helical" evidence="1">
    <location>
        <begin position="143"/>
        <end position="164"/>
    </location>
</feature>
<sequence>MVYTIGCTKDVDKELIKMTATMSVSKKISRGARSDVEYIQKFTECKATFSRTFSGLGSMFRADKLKNIYLPAPAGILPDIYWENPTLKPAEERKASFYIFRADQQRMNNAVKIPYIYLKLDNESHSETGYLTEIYVYTLGEKIGGLTIFFIMVINLILFITALIKYQRNKLYVGIGMVTILFYILLLLF</sequence>
<keyword evidence="1" id="KW-0472">Membrane</keyword>
<evidence type="ECO:0000256" key="1">
    <source>
        <dbReference type="SAM" id="Phobius"/>
    </source>
</evidence>